<dbReference type="InterPro" id="IPR000189">
    <property type="entry name" value="Transglyc_AS"/>
</dbReference>
<evidence type="ECO:0000313" key="3">
    <source>
        <dbReference type="EMBL" id="VAW54948.1"/>
    </source>
</evidence>
<dbReference type="Pfam" id="PF01476">
    <property type="entry name" value="LysM"/>
    <property type="match status" value="3"/>
</dbReference>
<dbReference type="SUPFAM" id="SSF54106">
    <property type="entry name" value="LysM domain"/>
    <property type="match status" value="3"/>
</dbReference>
<accession>A0A3B0WG03</accession>
<dbReference type="Gene3D" id="1.10.530.10">
    <property type="match status" value="1"/>
</dbReference>
<dbReference type="SUPFAM" id="SSF53955">
    <property type="entry name" value="Lysozyme-like"/>
    <property type="match status" value="1"/>
</dbReference>
<dbReference type="InterPro" id="IPR008258">
    <property type="entry name" value="Transglycosylase_SLT_dom_1"/>
</dbReference>
<dbReference type="Pfam" id="PF01464">
    <property type="entry name" value="SLT"/>
    <property type="match status" value="1"/>
</dbReference>
<dbReference type="GO" id="GO:0016020">
    <property type="term" value="C:membrane"/>
    <property type="evidence" value="ECO:0007669"/>
    <property type="project" value="InterPro"/>
</dbReference>
<dbReference type="Gene3D" id="3.10.350.10">
    <property type="entry name" value="LysM domain"/>
    <property type="match status" value="3"/>
</dbReference>
<dbReference type="PANTHER" id="PTHR33734:SF22">
    <property type="entry name" value="MEMBRANE-BOUND LYTIC MUREIN TRANSGLYCOSYLASE D"/>
    <property type="match status" value="1"/>
</dbReference>
<name>A0A3B0WG03_9ZZZZ</name>
<dbReference type="SMART" id="SM00257">
    <property type="entry name" value="LysM"/>
    <property type="match status" value="3"/>
</dbReference>
<feature type="domain" description="LysM" evidence="2">
    <location>
        <begin position="360"/>
        <end position="403"/>
    </location>
</feature>
<dbReference type="CDD" id="cd16894">
    <property type="entry name" value="MltD-like"/>
    <property type="match status" value="1"/>
</dbReference>
<dbReference type="PANTHER" id="PTHR33734">
    <property type="entry name" value="LYSM DOMAIN-CONTAINING GPI-ANCHORED PROTEIN 2"/>
    <property type="match status" value="1"/>
</dbReference>
<feature type="domain" description="LysM" evidence="2">
    <location>
        <begin position="506"/>
        <end position="549"/>
    </location>
</feature>
<sequence>MKYSLNKNVTPSINPFFKICSIVLITLPLISCNETRSSSTEAATEKTRQETLHEAKVVLPSNSLENIEYDQFEELYINEEPTLSIWPRVRAGFQIPTDSSALQKQVTSELKWFAKHKNYMARVLQRADPFLHYILEEAEKRNIPTELVLLPIVESAFQPFAYSHGRAAGIWQFIPSTGRYYGLKQNWWYDGRRDIYASTQAALNYLENLNKQFKGDWMLALAAYNSGSGTVQRAIRRNKKANRPTDFWHLKLPKETQAYVPKLLALKEIISHPEKYSVSLRCIPNAPGFKQVKTTAQIDLALAAELAEIDLETLYNYNPAFNRWATDPDGPHSLILPTNAAEIFEKNYSTLAKEEHLRWSRHKIKSGETLGHIALKYNTSVKHLKKVNNIRRNSIREGKFLLIPVSSKNKSSYVLSSSQRLKSTQNKKRGGGSSQVTHIVQNGESFWEIARKYKVNMHSLAKWNGMAIKDPLKKGQKLVVWSKGSSSVGSSSAKKTHNPNSTIKSIRYTVRNGDSLSRIASKYRVNVKDLHRWNTIKGRYIQPGQRLKLYIDVTEQSGNQS</sequence>
<dbReference type="InterPro" id="IPR036779">
    <property type="entry name" value="LysM_dom_sf"/>
</dbReference>
<dbReference type="GO" id="GO:0008932">
    <property type="term" value="F:lytic endotransglycosylase activity"/>
    <property type="evidence" value="ECO:0007669"/>
    <property type="project" value="TreeGrafter"/>
</dbReference>
<dbReference type="PROSITE" id="PS00922">
    <property type="entry name" value="TRANSGLYCOSYLASE"/>
    <property type="match status" value="1"/>
</dbReference>
<gene>
    <name evidence="3" type="ORF">MNBD_GAMMA05-1672</name>
</gene>
<feature type="domain" description="LysM" evidence="2">
    <location>
        <begin position="436"/>
        <end position="480"/>
    </location>
</feature>
<protein>
    <submittedName>
        <fullName evidence="3">Membrane-bound lytic murein transglycosylase D</fullName>
    </submittedName>
</protein>
<dbReference type="FunFam" id="1.10.530.10:FF:000004">
    <property type="entry name" value="Membrane-bound lytic murein transglycosylase D"/>
    <property type="match status" value="1"/>
</dbReference>
<dbReference type="CDD" id="cd00118">
    <property type="entry name" value="LysM"/>
    <property type="match status" value="3"/>
</dbReference>
<dbReference type="InterPro" id="IPR018392">
    <property type="entry name" value="LysM"/>
</dbReference>
<dbReference type="InterPro" id="IPR023346">
    <property type="entry name" value="Lysozyme-like_dom_sf"/>
</dbReference>
<proteinExistence type="predicted"/>
<dbReference type="GO" id="GO:0000270">
    <property type="term" value="P:peptidoglycan metabolic process"/>
    <property type="evidence" value="ECO:0007669"/>
    <property type="project" value="InterPro"/>
</dbReference>
<organism evidence="3">
    <name type="scientific">hydrothermal vent metagenome</name>
    <dbReference type="NCBI Taxonomy" id="652676"/>
    <lineage>
        <taxon>unclassified sequences</taxon>
        <taxon>metagenomes</taxon>
        <taxon>ecological metagenomes</taxon>
    </lineage>
</organism>
<reference evidence="3" key="1">
    <citation type="submission" date="2018-06" db="EMBL/GenBank/DDBJ databases">
        <authorList>
            <person name="Zhirakovskaya E."/>
        </authorList>
    </citation>
    <scope>NUCLEOTIDE SEQUENCE</scope>
</reference>
<evidence type="ECO:0000256" key="1">
    <source>
        <dbReference type="SAM" id="MobiDB-lite"/>
    </source>
</evidence>
<dbReference type="EMBL" id="UOFE01000045">
    <property type="protein sequence ID" value="VAW54948.1"/>
    <property type="molecule type" value="Genomic_DNA"/>
</dbReference>
<feature type="region of interest" description="Disordered" evidence="1">
    <location>
        <begin position="416"/>
        <end position="435"/>
    </location>
</feature>
<dbReference type="AlphaFoldDB" id="A0A3B0WG03"/>
<dbReference type="PROSITE" id="PS51782">
    <property type="entry name" value="LYSM"/>
    <property type="match status" value="3"/>
</dbReference>
<evidence type="ECO:0000259" key="2">
    <source>
        <dbReference type="PROSITE" id="PS51782"/>
    </source>
</evidence>